<gene>
    <name evidence="2" type="ORF">EO244_09175</name>
</gene>
<organism evidence="2 3">
    <name type="scientific">Ancylomarina salipaludis</name>
    <dbReference type="NCBI Taxonomy" id="2501299"/>
    <lineage>
        <taxon>Bacteria</taxon>
        <taxon>Pseudomonadati</taxon>
        <taxon>Bacteroidota</taxon>
        <taxon>Bacteroidia</taxon>
        <taxon>Marinilabiliales</taxon>
        <taxon>Marinifilaceae</taxon>
        <taxon>Ancylomarina</taxon>
    </lineage>
</organism>
<protein>
    <submittedName>
        <fullName evidence="2">Class I SAM-dependent methyltransferase</fullName>
    </submittedName>
</protein>
<evidence type="ECO:0000313" key="2">
    <source>
        <dbReference type="EMBL" id="RXQ94443.1"/>
    </source>
</evidence>
<sequence length="206" mass="24000">MENPWLKINHSDYENHMIEVGQSQILNSLKKYCLDKYQPKNFALLGCATGNGLEHVKSNVTNKVYAIDINQEYLNKTQEKFENQIINLELLKRDIQNEELAIKNIDLFFVGLVLEYVDPKKTLNKIIETIGKNGILFIVIQKNKQTTFVSKTKYKSLETLSDISNDVNENEIDSFICLKNMELIKKEEIELTKSKSFITLEYRKKE</sequence>
<reference evidence="2 3" key="1">
    <citation type="submission" date="2019-01" db="EMBL/GenBank/DDBJ databases">
        <title>Ancylomarina salipaludis sp. nov., isolated from a salt marsh.</title>
        <authorList>
            <person name="Yoon J.-H."/>
        </authorList>
    </citation>
    <scope>NUCLEOTIDE SEQUENCE [LARGE SCALE GENOMIC DNA]</scope>
    <source>
        <strain evidence="2 3">SHSM-M15</strain>
    </source>
</reference>
<comment type="caution">
    <text evidence="2">The sequence shown here is derived from an EMBL/GenBank/DDBJ whole genome shotgun (WGS) entry which is preliminary data.</text>
</comment>
<feature type="domain" description="Methyltransferase type 11" evidence="1">
    <location>
        <begin position="45"/>
        <end position="138"/>
    </location>
</feature>
<dbReference type="Gene3D" id="3.40.50.150">
    <property type="entry name" value="Vaccinia Virus protein VP39"/>
    <property type="match status" value="1"/>
</dbReference>
<keyword evidence="2" id="KW-0489">Methyltransferase</keyword>
<dbReference type="AlphaFoldDB" id="A0A4Q1JL53"/>
<dbReference type="SUPFAM" id="SSF53335">
    <property type="entry name" value="S-adenosyl-L-methionine-dependent methyltransferases"/>
    <property type="match status" value="1"/>
</dbReference>
<dbReference type="PANTHER" id="PTHR43861">
    <property type="entry name" value="TRANS-ACONITATE 2-METHYLTRANSFERASE-RELATED"/>
    <property type="match status" value="1"/>
</dbReference>
<dbReference type="RefSeq" id="WP_129254371.1">
    <property type="nucleotide sequence ID" value="NZ_SAXA01000007.1"/>
</dbReference>
<evidence type="ECO:0000259" key="1">
    <source>
        <dbReference type="Pfam" id="PF08241"/>
    </source>
</evidence>
<dbReference type="GO" id="GO:0032259">
    <property type="term" value="P:methylation"/>
    <property type="evidence" value="ECO:0007669"/>
    <property type="project" value="UniProtKB-KW"/>
</dbReference>
<dbReference type="Proteomes" id="UP000289703">
    <property type="component" value="Unassembled WGS sequence"/>
</dbReference>
<proteinExistence type="predicted"/>
<dbReference type="EMBL" id="SAXA01000007">
    <property type="protein sequence ID" value="RXQ94443.1"/>
    <property type="molecule type" value="Genomic_DNA"/>
</dbReference>
<evidence type="ECO:0000313" key="3">
    <source>
        <dbReference type="Proteomes" id="UP000289703"/>
    </source>
</evidence>
<dbReference type="CDD" id="cd02440">
    <property type="entry name" value="AdoMet_MTases"/>
    <property type="match status" value="1"/>
</dbReference>
<dbReference type="InterPro" id="IPR029063">
    <property type="entry name" value="SAM-dependent_MTases_sf"/>
</dbReference>
<dbReference type="OrthoDB" id="9786043at2"/>
<dbReference type="InterPro" id="IPR013216">
    <property type="entry name" value="Methyltransf_11"/>
</dbReference>
<keyword evidence="2" id="KW-0808">Transferase</keyword>
<name>A0A4Q1JL53_9BACT</name>
<accession>A0A4Q1JL53</accession>
<dbReference type="Pfam" id="PF08241">
    <property type="entry name" value="Methyltransf_11"/>
    <property type="match status" value="1"/>
</dbReference>
<dbReference type="GO" id="GO:0008757">
    <property type="term" value="F:S-adenosylmethionine-dependent methyltransferase activity"/>
    <property type="evidence" value="ECO:0007669"/>
    <property type="project" value="InterPro"/>
</dbReference>
<keyword evidence="3" id="KW-1185">Reference proteome</keyword>